<keyword evidence="3" id="KW-1185">Reference proteome</keyword>
<feature type="compositionally biased region" description="Basic and acidic residues" evidence="1">
    <location>
        <begin position="84"/>
        <end position="94"/>
    </location>
</feature>
<feature type="compositionally biased region" description="Polar residues" evidence="1">
    <location>
        <begin position="95"/>
        <end position="108"/>
    </location>
</feature>
<dbReference type="OrthoDB" id="2100128at2759"/>
<evidence type="ECO:0000256" key="1">
    <source>
        <dbReference type="SAM" id="MobiDB-lite"/>
    </source>
</evidence>
<dbReference type="Gene3D" id="1.25.40.990">
    <property type="match status" value="1"/>
</dbReference>
<sequence>MSYVPPHLRHSAQPSRDQPTHAYNASSSRPSVPDTQATRSRGSAESRKSYSLSASRHAQPLARPSPSRSSRRNDSAYALESDPNDIKPRQKFQDDGNTARTSSGSEQGFLTDMELIGTVSRSGGLGDENDALKDFGTQERYRAWIQTKLDNFETRFPEYSSAEIDVAAKDALEVVNNILIYLRKLREGVLSSQRKDDFAVEVYETSAAYAIKARNHPQIISSLSVLVPNGYSTALRSQPATIPPKTLHEGMERLELADQPANRANAHSRKGLFTSLLLLYDLVHRQSPRDFVNRFSNLTQASITPQGRRRRSTQTQSFLDASDPNMLYTWNVYQALSQSLPLWLNALRQPIVRLRNAHVTTKQQRSTYHTDALQRIILSWVVDRVRQDAWEILQKGYHPQLGLGVSWCCKLLLFSPVTEIQETAEEWGEDTQHSDMYRWIRAKGGRIQKCKVYLGQLC</sequence>
<feature type="region of interest" description="Disordered" evidence="1">
    <location>
        <begin position="1"/>
        <end position="111"/>
    </location>
</feature>
<gene>
    <name evidence="2" type="ORF">NliqN6_1830</name>
</gene>
<feature type="compositionally biased region" description="Polar residues" evidence="1">
    <location>
        <begin position="12"/>
        <end position="41"/>
    </location>
</feature>
<protein>
    <submittedName>
        <fullName evidence="2">Uncharacterized protein</fullName>
    </submittedName>
</protein>
<name>A0A8H3TR90_9TREE</name>
<dbReference type="PANTHER" id="PTHR39398:SF1">
    <property type="entry name" value="CSN8_PSMD8_EIF3K DOMAIN-CONTAINING PROTEIN"/>
    <property type="match status" value="1"/>
</dbReference>
<dbReference type="PANTHER" id="PTHR39398">
    <property type="entry name" value="YALI0F14311P"/>
    <property type="match status" value="1"/>
</dbReference>
<reference evidence="2" key="1">
    <citation type="submission" date="2020-07" db="EMBL/GenBank/DDBJ databases">
        <title>Draft Genome Sequence of a Deep-Sea Yeast, Naganishia (Cryptococcus) liquefaciens strain N6.</title>
        <authorList>
            <person name="Han Y.W."/>
            <person name="Kajitani R."/>
            <person name="Morimoto H."/>
            <person name="Parhat M."/>
            <person name="Tsubouchi H."/>
            <person name="Bakenova O."/>
            <person name="Ogata M."/>
            <person name="Argunhan B."/>
            <person name="Aoki R."/>
            <person name="Kajiwara S."/>
            <person name="Itoh T."/>
            <person name="Iwasaki H."/>
        </authorList>
    </citation>
    <scope>NUCLEOTIDE SEQUENCE</scope>
    <source>
        <strain evidence="2">N6</strain>
    </source>
</reference>
<evidence type="ECO:0000313" key="2">
    <source>
        <dbReference type="EMBL" id="GHJ85428.1"/>
    </source>
</evidence>
<organism evidence="2 3">
    <name type="scientific">Naganishia liquefaciens</name>
    <dbReference type="NCBI Taxonomy" id="104408"/>
    <lineage>
        <taxon>Eukaryota</taxon>
        <taxon>Fungi</taxon>
        <taxon>Dikarya</taxon>
        <taxon>Basidiomycota</taxon>
        <taxon>Agaricomycotina</taxon>
        <taxon>Tremellomycetes</taxon>
        <taxon>Filobasidiales</taxon>
        <taxon>Filobasidiaceae</taxon>
        <taxon>Naganishia</taxon>
    </lineage>
</organism>
<evidence type="ECO:0000313" key="3">
    <source>
        <dbReference type="Proteomes" id="UP000620104"/>
    </source>
</evidence>
<comment type="caution">
    <text evidence="2">The sequence shown here is derived from an EMBL/GenBank/DDBJ whole genome shotgun (WGS) entry which is preliminary data.</text>
</comment>
<dbReference type="EMBL" id="BLZA01000011">
    <property type="protein sequence ID" value="GHJ85428.1"/>
    <property type="molecule type" value="Genomic_DNA"/>
</dbReference>
<accession>A0A8H3TR90</accession>
<dbReference type="AlphaFoldDB" id="A0A8H3TR90"/>
<dbReference type="Proteomes" id="UP000620104">
    <property type="component" value="Unassembled WGS sequence"/>
</dbReference>
<proteinExistence type="predicted"/>